<accession>A0A2I0HKM3</accession>
<name>A0A2I0HKM3_PUNGR</name>
<proteinExistence type="predicted"/>
<evidence type="ECO:0000313" key="1">
    <source>
        <dbReference type="EMBL" id="PKI32287.1"/>
    </source>
</evidence>
<evidence type="ECO:0000313" key="2">
    <source>
        <dbReference type="Proteomes" id="UP000233551"/>
    </source>
</evidence>
<organism evidence="1 2">
    <name type="scientific">Punica granatum</name>
    <name type="common">Pomegranate</name>
    <dbReference type="NCBI Taxonomy" id="22663"/>
    <lineage>
        <taxon>Eukaryota</taxon>
        <taxon>Viridiplantae</taxon>
        <taxon>Streptophyta</taxon>
        <taxon>Embryophyta</taxon>
        <taxon>Tracheophyta</taxon>
        <taxon>Spermatophyta</taxon>
        <taxon>Magnoliopsida</taxon>
        <taxon>eudicotyledons</taxon>
        <taxon>Gunneridae</taxon>
        <taxon>Pentapetalae</taxon>
        <taxon>rosids</taxon>
        <taxon>malvids</taxon>
        <taxon>Myrtales</taxon>
        <taxon>Lythraceae</taxon>
        <taxon>Punica</taxon>
    </lineage>
</organism>
<sequence length="133" mass="14194">MIVVGKVFVPADTAPTLEVGDACGSDHAHRLPACAPDERTPPSYSLVIDLLPSTTLLVAFAERPCSLLLSSLFPAFPLPSPPPSGDFYFIGWSASSLRCSSSLSQSNLSIGFCRGPQQFPTYDMVLCYGELLP</sequence>
<reference evidence="1 2" key="1">
    <citation type="submission" date="2017-11" db="EMBL/GenBank/DDBJ databases">
        <title>De-novo sequencing of pomegranate (Punica granatum L.) genome.</title>
        <authorList>
            <person name="Akparov Z."/>
            <person name="Amiraslanov A."/>
            <person name="Hajiyeva S."/>
            <person name="Abbasov M."/>
            <person name="Kaur K."/>
            <person name="Hamwieh A."/>
            <person name="Solovyev V."/>
            <person name="Salamov A."/>
            <person name="Braich B."/>
            <person name="Kosarev P."/>
            <person name="Mahmoud A."/>
            <person name="Hajiyev E."/>
            <person name="Babayeva S."/>
            <person name="Izzatullayeva V."/>
            <person name="Mammadov A."/>
            <person name="Mammadov A."/>
            <person name="Sharifova S."/>
            <person name="Ojaghi J."/>
            <person name="Eynullazada K."/>
            <person name="Bayramov B."/>
            <person name="Abdulazimova A."/>
            <person name="Shahmuradov I."/>
        </authorList>
    </citation>
    <scope>NUCLEOTIDE SEQUENCE [LARGE SCALE GENOMIC DNA]</scope>
    <source>
        <strain evidence="2">cv. AG2017</strain>
        <tissue evidence="1">Leaf</tissue>
    </source>
</reference>
<keyword evidence="2" id="KW-1185">Reference proteome</keyword>
<dbReference type="AlphaFoldDB" id="A0A2I0HKM3"/>
<comment type="caution">
    <text evidence="1">The sequence shown here is derived from an EMBL/GenBank/DDBJ whole genome shotgun (WGS) entry which is preliminary data.</text>
</comment>
<gene>
    <name evidence="1" type="ORF">CRG98_047323</name>
</gene>
<dbReference type="EMBL" id="PGOL01007875">
    <property type="protein sequence ID" value="PKI32287.1"/>
    <property type="molecule type" value="Genomic_DNA"/>
</dbReference>
<protein>
    <submittedName>
        <fullName evidence="1">Uncharacterized protein</fullName>
    </submittedName>
</protein>
<dbReference type="Proteomes" id="UP000233551">
    <property type="component" value="Unassembled WGS sequence"/>
</dbReference>